<dbReference type="OrthoDB" id="2061869at2"/>
<reference evidence="2 3" key="1">
    <citation type="submission" date="2013-10" db="EMBL/GenBank/DDBJ databases">
        <title>The Genome Sequence of Ruminococcus lactaris CC59_002D.</title>
        <authorList>
            <consortium name="The Broad Institute Genomics Platform"/>
            <person name="Earl A."/>
            <person name="Allen-Vercoe E."/>
            <person name="Daigneault M."/>
            <person name="Young S.K."/>
            <person name="Zeng Q."/>
            <person name="Gargeya S."/>
            <person name="Fitzgerald M."/>
            <person name="Abouelleil A."/>
            <person name="Alvarado L."/>
            <person name="Chapman S.B."/>
            <person name="Gainer-Dewar J."/>
            <person name="Goldberg J."/>
            <person name="Griggs A."/>
            <person name="Gujja S."/>
            <person name="Hansen M."/>
            <person name="Howarth C."/>
            <person name="Imamovic A."/>
            <person name="Ireland A."/>
            <person name="Larimer J."/>
            <person name="McCowan C."/>
            <person name="Murphy C."/>
            <person name="Pearson M."/>
            <person name="Poon T.W."/>
            <person name="Priest M."/>
            <person name="Roberts A."/>
            <person name="Saif S."/>
            <person name="Shea T."/>
            <person name="Sykes S."/>
            <person name="Wortman J."/>
            <person name="Nusbaum C."/>
            <person name="Birren B."/>
        </authorList>
    </citation>
    <scope>NUCLEOTIDE SEQUENCE [LARGE SCALE GENOMIC DNA]</scope>
    <source>
        <strain evidence="2 3">CC59_002D</strain>
    </source>
</reference>
<feature type="transmembrane region" description="Helical" evidence="1">
    <location>
        <begin position="12"/>
        <end position="29"/>
    </location>
</feature>
<evidence type="ECO:0000256" key="1">
    <source>
        <dbReference type="SAM" id="Phobius"/>
    </source>
</evidence>
<comment type="caution">
    <text evidence="2">The sequence shown here is derived from an EMBL/GenBank/DDBJ whole genome shotgun (WGS) entry which is preliminary data.</text>
</comment>
<dbReference type="RefSeq" id="WP_023922961.1">
    <property type="nucleotide sequence ID" value="NZ_KI669410.1"/>
</dbReference>
<sequence length="131" mass="14905">MEGLQKFLQLLNDNWTSILVCIGLFIGIVKKTQDYMSKNQDEKIEIAKKQIQTTILKMISDAEVDWLEWSKAGSIKRAQVIKQIYEEYPILSKVVDQKALIEWIDGQIDSALDTLREIVKTNETTSGKSGA</sequence>
<keyword evidence="1" id="KW-0472">Membrane</keyword>
<dbReference type="STRING" id="1073376.HMPREF1202_02414"/>
<proteinExistence type="predicted"/>
<dbReference type="Proteomes" id="UP000018683">
    <property type="component" value="Unassembled WGS sequence"/>
</dbReference>
<evidence type="ECO:0000313" key="3">
    <source>
        <dbReference type="Proteomes" id="UP000018683"/>
    </source>
</evidence>
<accession>V8BRQ9</accession>
<dbReference type="AlphaFoldDB" id="V8BRQ9"/>
<evidence type="ECO:0000313" key="2">
    <source>
        <dbReference type="EMBL" id="ETD17176.1"/>
    </source>
</evidence>
<protein>
    <submittedName>
        <fullName evidence="2">Uncharacterized protein</fullName>
    </submittedName>
</protein>
<dbReference type="PATRIC" id="fig|1073376.3.peg.2480"/>
<keyword evidence="1" id="KW-1133">Transmembrane helix</keyword>
<name>V8BRQ9_9FIRM</name>
<dbReference type="HOGENOM" id="CLU_1967694_0_0_9"/>
<gene>
    <name evidence="2" type="ORF">HMPREF1202_02414</name>
</gene>
<keyword evidence="1" id="KW-0812">Transmembrane</keyword>
<dbReference type="EMBL" id="AZJE01000033">
    <property type="protein sequence ID" value="ETD17176.1"/>
    <property type="molecule type" value="Genomic_DNA"/>
</dbReference>
<organism evidence="2 3">
    <name type="scientific">[Ruminococcus] lactaris CC59_002D</name>
    <dbReference type="NCBI Taxonomy" id="1073376"/>
    <lineage>
        <taxon>Bacteria</taxon>
        <taxon>Bacillati</taxon>
        <taxon>Bacillota</taxon>
        <taxon>Clostridia</taxon>
        <taxon>Lachnospirales</taxon>
        <taxon>Lachnospiraceae</taxon>
        <taxon>Mediterraneibacter</taxon>
    </lineage>
</organism>